<proteinExistence type="predicted"/>
<dbReference type="InterPro" id="IPR032702">
    <property type="entry name" value="CppA_N"/>
</dbReference>
<dbReference type="Gene3D" id="3.10.180.40">
    <property type="entry name" value="C3-degrading proteinase like domains"/>
    <property type="match status" value="1"/>
</dbReference>
<dbReference type="InterPro" id="IPR029068">
    <property type="entry name" value="Glyas_Bleomycin-R_OHBP_Dase"/>
</dbReference>
<evidence type="ECO:0000313" key="3">
    <source>
        <dbReference type="EMBL" id="AWN20177.1"/>
    </source>
</evidence>
<feature type="domain" description="CppA N-terminal" evidence="1">
    <location>
        <begin position="10"/>
        <end position="132"/>
    </location>
</feature>
<evidence type="ECO:0000313" key="4">
    <source>
        <dbReference type="Proteomes" id="UP000245369"/>
    </source>
</evidence>
<evidence type="ECO:0000259" key="2">
    <source>
        <dbReference type="Pfam" id="PF14507"/>
    </source>
</evidence>
<dbReference type="Proteomes" id="UP000245369">
    <property type="component" value="Chromosome"/>
</dbReference>
<dbReference type="EMBL" id="CP029490">
    <property type="protein sequence ID" value="AWN20177.1"/>
    <property type="molecule type" value="Genomic_DNA"/>
</dbReference>
<dbReference type="Gene3D" id="3.10.180.10">
    <property type="entry name" value="2,3-Dihydroxybiphenyl 1,2-Dioxygenase, domain 1"/>
    <property type="match status" value="1"/>
</dbReference>
<dbReference type="GeneID" id="93923278"/>
<dbReference type="RefSeq" id="WP_002960589.1">
    <property type="nucleotide sequence ID" value="NZ_CP029490.1"/>
</dbReference>
<organism evidence="3 4">
    <name type="scientific">Streptococcus sobrinus</name>
    <dbReference type="NCBI Taxonomy" id="1310"/>
    <lineage>
        <taxon>Bacteria</taxon>
        <taxon>Bacillati</taxon>
        <taxon>Bacillota</taxon>
        <taxon>Bacilli</taxon>
        <taxon>Lactobacillales</taxon>
        <taxon>Streptococcaceae</taxon>
        <taxon>Streptococcus</taxon>
    </lineage>
</organism>
<dbReference type="Pfam" id="PF14506">
    <property type="entry name" value="CppA_N"/>
    <property type="match status" value="1"/>
</dbReference>
<reference evidence="3 4" key="1">
    <citation type="submission" date="2018-05" db="EMBL/GenBank/DDBJ databases">
        <title>Complete genome sequences of Streptococcus sobrinus.</title>
        <authorList>
            <person name="Sales M."/>
            <person name="Jensen P.A."/>
        </authorList>
    </citation>
    <scope>NUCLEOTIDE SEQUENCE [LARGE SCALE GENOMIC DNA]</scope>
    <source>
        <strain evidence="3 4">SL1</strain>
    </source>
</reference>
<sequence length="250" mass="28378">MTLFSGITLVTPVLRINNRERNTEFYRKNLGFKVLKEENSQVFFGGHQEKLVRFSIEESPSMRVRAVEGPKKLASVIIKAEDPKEIESLLASGVSFSHLFKGEKGYAYEILSPENDVILLHAENDWTGLEEISREGLTFSSLPNFQGLSNFTIEQLILNVADLPESQAFYKKLAGLDFLPDLQEAQGEDLKAAENTTWDLEFIEYHVPADYDFLALKAYFEEAGLSVYLDRGQRVLVVSDPSQIELWFSK</sequence>
<gene>
    <name evidence="3" type="ORF">DK182_01935</name>
</gene>
<protein>
    <submittedName>
        <fullName evidence="3">Peptidase</fullName>
    </submittedName>
</protein>
<dbReference type="InterPro" id="IPR032703">
    <property type="entry name" value="CppA_C"/>
</dbReference>
<dbReference type="Pfam" id="PF14507">
    <property type="entry name" value="CppA_C"/>
    <property type="match status" value="1"/>
</dbReference>
<dbReference type="SUPFAM" id="SSF54593">
    <property type="entry name" value="Glyoxalase/Bleomycin resistance protein/Dihydroxybiphenyl dioxygenase"/>
    <property type="match status" value="2"/>
</dbReference>
<accession>A0ABN5LGI9</accession>
<feature type="domain" description="CppA C-terminal" evidence="2">
    <location>
        <begin position="148"/>
        <end position="248"/>
    </location>
</feature>
<keyword evidence="4" id="KW-1185">Reference proteome</keyword>
<name>A0ABN5LGI9_9STRE</name>
<evidence type="ECO:0000259" key="1">
    <source>
        <dbReference type="Pfam" id="PF14506"/>
    </source>
</evidence>